<dbReference type="FunFam" id="3.40.190.290:FF:000001">
    <property type="entry name" value="Transcriptional regulator, LysR family"/>
    <property type="match status" value="1"/>
</dbReference>
<dbReference type="PANTHER" id="PTHR30537:SF72">
    <property type="entry name" value="LYSR FAMILY TRANSCRIPTIONAL REGULATOR"/>
    <property type="match status" value="1"/>
</dbReference>
<dbReference type="GO" id="GO:0006351">
    <property type="term" value="P:DNA-templated transcription"/>
    <property type="evidence" value="ECO:0007669"/>
    <property type="project" value="TreeGrafter"/>
</dbReference>
<keyword evidence="3" id="KW-0238">DNA-binding</keyword>
<evidence type="ECO:0000256" key="2">
    <source>
        <dbReference type="ARBA" id="ARBA00023015"/>
    </source>
</evidence>
<dbReference type="InterPro" id="IPR036388">
    <property type="entry name" value="WH-like_DNA-bd_sf"/>
</dbReference>
<dbReference type="Gene3D" id="1.10.10.10">
    <property type="entry name" value="Winged helix-like DNA-binding domain superfamily/Winged helix DNA-binding domain"/>
    <property type="match status" value="1"/>
</dbReference>
<dbReference type="GO" id="GO:0003700">
    <property type="term" value="F:DNA-binding transcription factor activity"/>
    <property type="evidence" value="ECO:0007669"/>
    <property type="project" value="InterPro"/>
</dbReference>
<accession>A0A0K1ZSV1</accession>
<keyword evidence="4" id="KW-0804">Transcription</keyword>
<dbReference type="SUPFAM" id="SSF53850">
    <property type="entry name" value="Periplasmic binding protein-like II"/>
    <property type="match status" value="1"/>
</dbReference>
<dbReference type="CDD" id="cd08472">
    <property type="entry name" value="PBP2_CrgA_like_3"/>
    <property type="match status" value="1"/>
</dbReference>
<dbReference type="FunFam" id="1.10.10.10:FF:000001">
    <property type="entry name" value="LysR family transcriptional regulator"/>
    <property type="match status" value="1"/>
</dbReference>
<evidence type="ECO:0000256" key="1">
    <source>
        <dbReference type="ARBA" id="ARBA00009437"/>
    </source>
</evidence>
<organism evidence="5">
    <name type="scientific">Ralstonia solanacearum</name>
    <name type="common">Pseudomonas solanacearum</name>
    <dbReference type="NCBI Taxonomy" id="305"/>
    <lineage>
        <taxon>Bacteria</taxon>
        <taxon>Pseudomonadati</taxon>
        <taxon>Pseudomonadota</taxon>
        <taxon>Betaproteobacteria</taxon>
        <taxon>Burkholderiales</taxon>
        <taxon>Burkholderiaceae</taxon>
        <taxon>Ralstonia</taxon>
        <taxon>Ralstonia solanacearum species complex</taxon>
    </lineage>
</organism>
<dbReference type="GO" id="GO:0043565">
    <property type="term" value="F:sequence-specific DNA binding"/>
    <property type="evidence" value="ECO:0007669"/>
    <property type="project" value="TreeGrafter"/>
</dbReference>
<dbReference type="InterPro" id="IPR036390">
    <property type="entry name" value="WH_DNA-bd_sf"/>
</dbReference>
<comment type="similarity">
    <text evidence="1">Belongs to the LysR transcriptional regulatory family.</text>
</comment>
<gene>
    <name evidence="5" type="primary">yhjC</name>
    <name evidence="5" type="ORF">TO10_v1_560038</name>
</gene>
<protein>
    <submittedName>
        <fullName evidence="5">Uncharacterized HTH-type transcriptional regulator YhjC</fullName>
    </submittedName>
</protein>
<dbReference type="PROSITE" id="PS50931">
    <property type="entry name" value="HTH_LYSR"/>
    <property type="match status" value="1"/>
</dbReference>
<reference evidence="5" key="1">
    <citation type="submission" date="2015-10" db="EMBL/GenBank/DDBJ databases">
        <authorList>
            <person name="Gilbert D.G."/>
        </authorList>
    </citation>
    <scope>NUCLEOTIDE SEQUENCE</scope>
    <source>
        <strain evidence="5">Phyl III-seqv23</strain>
    </source>
</reference>
<dbReference type="AlphaFoldDB" id="A0A0K1ZSV1"/>
<name>A0A0K1ZSV1_RALSL</name>
<dbReference type="Pfam" id="PF00126">
    <property type="entry name" value="HTH_1"/>
    <property type="match status" value="1"/>
</dbReference>
<evidence type="ECO:0000256" key="4">
    <source>
        <dbReference type="ARBA" id="ARBA00023163"/>
    </source>
</evidence>
<dbReference type="PATRIC" id="fig|305.108.peg.4837"/>
<dbReference type="InterPro" id="IPR000847">
    <property type="entry name" value="LysR_HTH_N"/>
</dbReference>
<dbReference type="Pfam" id="PF03466">
    <property type="entry name" value="LysR_substrate"/>
    <property type="match status" value="1"/>
</dbReference>
<proteinExistence type="inferred from homology"/>
<evidence type="ECO:0000256" key="3">
    <source>
        <dbReference type="ARBA" id="ARBA00023125"/>
    </source>
</evidence>
<dbReference type="InterPro" id="IPR058163">
    <property type="entry name" value="LysR-type_TF_proteobact-type"/>
</dbReference>
<dbReference type="PANTHER" id="PTHR30537">
    <property type="entry name" value="HTH-TYPE TRANSCRIPTIONAL REGULATOR"/>
    <property type="match status" value="1"/>
</dbReference>
<evidence type="ECO:0000313" key="5">
    <source>
        <dbReference type="EMBL" id="CUV46336.1"/>
    </source>
</evidence>
<dbReference type="SUPFAM" id="SSF46785">
    <property type="entry name" value="Winged helix' DNA-binding domain"/>
    <property type="match status" value="1"/>
</dbReference>
<dbReference type="Gene3D" id="3.40.190.290">
    <property type="match status" value="1"/>
</dbReference>
<sequence>MDRLQAMQVFTRVVEASSFTKAADNLQLPRATVTNLVQSLEAHLGVRLLHRTTRRVNVTADGAAYYERCVRILGDLEETEAAFSQSASGARGTLRIDVPGSIGKRLLVPRIRDFHDAYPGLQLEIGMSDRTVDLVQEGVDCAVRVGELQDSTLVARRIGQLSMVNCASPDYLERYGTPRSLEDLQDHIAVNYFSPRNGRRMDWDFVIDGQKQIHKVRSLVSVNDAESAMACALHGLGLLQTARLLAYEHLQSGQLVEVLPDHISEPLPVSVIYPHNRHLSPKVRVFVDWVAMLFADHPCLRLREPLPLRRVADAA</sequence>
<dbReference type="InterPro" id="IPR005119">
    <property type="entry name" value="LysR_subst-bd"/>
</dbReference>
<dbReference type="EMBL" id="LN899827">
    <property type="protein sequence ID" value="CUV46336.1"/>
    <property type="molecule type" value="Genomic_DNA"/>
</dbReference>
<keyword evidence="2" id="KW-0805">Transcription regulation</keyword>